<comment type="caution">
    <text evidence="8">The sequence shown here is derived from an EMBL/GenBank/DDBJ whole genome shotgun (WGS) entry which is preliminary data.</text>
</comment>
<keyword evidence="5 7" id="KW-1133">Transmembrane helix</keyword>
<dbReference type="InterPro" id="IPR018383">
    <property type="entry name" value="UPF0324_pro"/>
</dbReference>
<dbReference type="AlphaFoldDB" id="A0A918S8F8"/>
<keyword evidence="6 7" id="KW-0472">Membrane</keyword>
<keyword evidence="9" id="KW-1185">Reference proteome</keyword>
<evidence type="ECO:0000256" key="2">
    <source>
        <dbReference type="ARBA" id="ARBA00007977"/>
    </source>
</evidence>
<feature type="transmembrane region" description="Helical" evidence="7">
    <location>
        <begin position="135"/>
        <end position="161"/>
    </location>
</feature>
<reference evidence="8" key="1">
    <citation type="journal article" date="2014" name="Int. J. Syst. Evol. Microbiol.">
        <title>Complete genome sequence of Corynebacterium casei LMG S-19264T (=DSM 44701T), isolated from a smear-ripened cheese.</title>
        <authorList>
            <consortium name="US DOE Joint Genome Institute (JGI-PGF)"/>
            <person name="Walter F."/>
            <person name="Albersmeier A."/>
            <person name="Kalinowski J."/>
            <person name="Ruckert C."/>
        </authorList>
    </citation>
    <scope>NUCLEOTIDE SEQUENCE</scope>
    <source>
        <strain evidence="8">KCTC 12719</strain>
    </source>
</reference>
<accession>A0A918S8F8</accession>
<organism evidence="8 9">
    <name type="scientific">Salinimicrobium marinum</name>
    <dbReference type="NCBI Taxonomy" id="680283"/>
    <lineage>
        <taxon>Bacteria</taxon>
        <taxon>Pseudomonadati</taxon>
        <taxon>Bacteroidota</taxon>
        <taxon>Flavobacteriia</taxon>
        <taxon>Flavobacteriales</taxon>
        <taxon>Flavobacteriaceae</taxon>
        <taxon>Salinimicrobium</taxon>
    </lineage>
</organism>
<comment type="subcellular location">
    <subcellularLocation>
        <location evidence="1">Cell membrane</location>
        <topology evidence="1">Multi-pass membrane protein</topology>
    </subcellularLocation>
</comment>
<comment type="similarity">
    <text evidence="2">Belongs to the UPF0324 family.</text>
</comment>
<dbReference type="Proteomes" id="UP000610456">
    <property type="component" value="Unassembled WGS sequence"/>
</dbReference>
<evidence type="ECO:0000256" key="7">
    <source>
        <dbReference type="SAM" id="Phobius"/>
    </source>
</evidence>
<dbReference type="Pfam" id="PF03601">
    <property type="entry name" value="Cons_hypoth698"/>
    <property type="match status" value="1"/>
</dbReference>
<dbReference type="PANTHER" id="PTHR30106:SF1">
    <property type="entry name" value="UPF0324 MEMBRANE PROTEIN FN0533"/>
    <property type="match status" value="1"/>
</dbReference>
<dbReference type="GO" id="GO:0005886">
    <property type="term" value="C:plasma membrane"/>
    <property type="evidence" value="ECO:0007669"/>
    <property type="project" value="UniProtKB-SubCell"/>
</dbReference>
<feature type="transmembrane region" description="Helical" evidence="7">
    <location>
        <begin position="50"/>
        <end position="66"/>
    </location>
</feature>
<evidence type="ECO:0000256" key="3">
    <source>
        <dbReference type="ARBA" id="ARBA00022475"/>
    </source>
</evidence>
<keyword evidence="3" id="KW-1003">Cell membrane</keyword>
<protein>
    <recommendedName>
        <fullName evidence="10">Sulfate exporter family transporter</fullName>
    </recommendedName>
</protein>
<evidence type="ECO:0000256" key="6">
    <source>
        <dbReference type="ARBA" id="ARBA00023136"/>
    </source>
</evidence>
<evidence type="ECO:0000256" key="5">
    <source>
        <dbReference type="ARBA" id="ARBA00022989"/>
    </source>
</evidence>
<reference evidence="8" key="2">
    <citation type="submission" date="2020-09" db="EMBL/GenBank/DDBJ databases">
        <authorList>
            <person name="Sun Q."/>
            <person name="Kim S."/>
        </authorList>
    </citation>
    <scope>NUCLEOTIDE SEQUENCE</scope>
    <source>
        <strain evidence="8">KCTC 12719</strain>
    </source>
</reference>
<evidence type="ECO:0000313" key="8">
    <source>
        <dbReference type="EMBL" id="GHA28573.1"/>
    </source>
</evidence>
<feature type="transmembrane region" description="Helical" evidence="7">
    <location>
        <begin position="12"/>
        <end position="38"/>
    </location>
</feature>
<dbReference type="PANTHER" id="PTHR30106">
    <property type="entry name" value="INNER MEMBRANE PROTEIN YEIH-RELATED"/>
    <property type="match status" value="1"/>
</dbReference>
<evidence type="ECO:0000256" key="1">
    <source>
        <dbReference type="ARBA" id="ARBA00004651"/>
    </source>
</evidence>
<keyword evidence="4 7" id="KW-0812">Transmembrane</keyword>
<dbReference type="EMBL" id="BMXB01000001">
    <property type="protein sequence ID" value="GHA28573.1"/>
    <property type="molecule type" value="Genomic_DNA"/>
</dbReference>
<evidence type="ECO:0000256" key="4">
    <source>
        <dbReference type="ARBA" id="ARBA00022692"/>
    </source>
</evidence>
<evidence type="ECO:0000313" key="9">
    <source>
        <dbReference type="Proteomes" id="UP000610456"/>
    </source>
</evidence>
<feature type="transmembrane region" description="Helical" evidence="7">
    <location>
        <begin position="78"/>
        <end position="96"/>
    </location>
</feature>
<feature type="transmembrane region" description="Helical" evidence="7">
    <location>
        <begin position="108"/>
        <end position="129"/>
    </location>
</feature>
<sequence>MLNHSFNKILYITLALLTLLPFINAPIALVIGVFFSLILKNPFPKQSAKISKILLQISIVGLGFGLNSIDAFELSKDAFFITVATIALVFGLGFLFNKFLKIDKITALLISSGTAICGGSAIASVSPIVKARSEQISIAIGVVFILNSISLLIFPFIGNLLELT</sequence>
<evidence type="ECO:0008006" key="10">
    <source>
        <dbReference type="Google" id="ProtNLM"/>
    </source>
</evidence>
<proteinExistence type="inferred from homology"/>
<gene>
    <name evidence="8" type="ORF">GCM10007103_07780</name>
</gene>
<name>A0A918S8F8_9FLAO</name>